<dbReference type="EMBL" id="CSWP01000009">
    <property type="protein sequence ID" value="CPV66155.1"/>
    <property type="molecule type" value="Genomic_DNA"/>
</dbReference>
<protein>
    <submittedName>
        <fullName evidence="1">Uncharacterized protein</fullName>
    </submittedName>
</protein>
<evidence type="ECO:0000313" key="1">
    <source>
        <dbReference type="EMBL" id="CPV66155.1"/>
    </source>
</evidence>
<sequence length="56" mass="6492">MGARKEQLDDTELARESAIIDDLERLLDKYMLAQEEMPDGWVIDTADEILQATIRR</sequence>
<name>A0A0U0ZS48_9MYCO</name>
<dbReference type="AlphaFoldDB" id="A0A0U0ZS48"/>
<organism evidence="1 2">
    <name type="scientific">Mycobacteroides abscessus</name>
    <dbReference type="NCBI Taxonomy" id="36809"/>
    <lineage>
        <taxon>Bacteria</taxon>
        <taxon>Bacillati</taxon>
        <taxon>Actinomycetota</taxon>
        <taxon>Actinomycetes</taxon>
        <taxon>Mycobacteriales</taxon>
        <taxon>Mycobacteriaceae</taxon>
        <taxon>Mycobacteroides</taxon>
    </lineage>
</organism>
<evidence type="ECO:0000313" key="2">
    <source>
        <dbReference type="Proteomes" id="UP000045782"/>
    </source>
</evidence>
<accession>A0A0U0ZS48</accession>
<dbReference type="RefSeq" id="WP_165589701.1">
    <property type="nucleotide sequence ID" value="NZ_CSWP01000009.1"/>
</dbReference>
<reference evidence="1 2" key="1">
    <citation type="submission" date="2015-03" db="EMBL/GenBank/DDBJ databases">
        <authorList>
            <person name="Murphy D."/>
        </authorList>
    </citation>
    <scope>NUCLEOTIDE SEQUENCE [LARGE SCALE GENOMIC DNA]</scope>
    <source>
        <strain evidence="1 2">PAP088</strain>
    </source>
</reference>
<gene>
    <name evidence="1" type="ORF">ERS075579_03949</name>
</gene>
<dbReference type="Proteomes" id="UP000045782">
    <property type="component" value="Unassembled WGS sequence"/>
</dbReference>
<proteinExistence type="predicted"/>